<dbReference type="PRINTS" id="PR00309">
    <property type="entry name" value="ARRESTIN"/>
</dbReference>
<keyword evidence="2" id="KW-0716">Sensory transduction</keyword>
<dbReference type="Gene3D" id="2.60.40.640">
    <property type="match status" value="1"/>
</dbReference>
<evidence type="ECO:0000256" key="2">
    <source>
        <dbReference type="ARBA" id="ARBA00022606"/>
    </source>
</evidence>
<dbReference type="PANTHER" id="PTHR11792:SF23">
    <property type="entry name" value="PHOSRESTIN-1"/>
    <property type="match status" value="1"/>
</dbReference>
<comment type="caution">
    <text evidence="3">The sequence shown here is derived from an EMBL/GenBank/DDBJ whole genome shotgun (WGS) entry which is preliminary data.</text>
</comment>
<evidence type="ECO:0000313" key="4">
    <source>
        <dbReference type="Proteomes" id="UP000887116"/>
    </source>
</evidence>
<proteinExistence type="inferred from homology"/>
<gene>
    <name evidence="3" type="ORF">TNCT_648231</name>
</gene>
<reference evidence="3" key="1">
    <citation type="submission" date="2020-07" db="EMBL/GenBank/DDBJ databases">
        <title>Multicomponent nature underlies the extraordinary mechanical properties of spider dragline silk.</title>
        <authorList>
            <person name="Kono N."/>
            <person name="Nakamura H."/>
            <person name="Mori M."/>
            <person name="Yoshida Y."/>
            <person name="Ohtoshi R."/>
            <person name="Malay A.D."/>
            <person name="Moran D.A.P."/>
            <person name="Tomita M."/>
            <person name="Numata K."/>
            <person name="Arakawa K."/>
        </authorList>
    </citation>
    <scope>NUCLEOTIDE SEQUENCE</scope>
</reference>
<dbReference type="GO" id="GO:0005737">
    <property type="term" value="C:cytoplasm"/>
    <property type="evidence" value="ECO:0007669"/>
    <property type="project" value="TreeGrafter"/>
</dbReference>
<dbReference type="GO" id="GO:0007165">
    <property type="term" value="P:signal transduction"/>
    <property type="evidence" value="ECO:0007669"/>
    <property type="project" value="InterPro"/>
</dbReference>
<dbReference type="GO" id="GO:0002031">
    <property type="term" value="P:G protein-coupled receptor internalization"/>
    <property type="evidence" value="ECO:0007669"/>
    <property type="project" value="TreeGrafter"/>
</dbReference>
<accession>A0A8X6GHT1</accession>
<dbReference type="InterPro" id="IPR000698">
    <property type="entry name" value="Arrestin"/>
</dbReference>
<comment type="similarity">
    <text evidence="1">Belongs to the arrestin family.</text>
</comment>
<organism evidence="3 4">
    <name type="scientific">Trichonephila clavata</name>
    <name type="common">Joro spider</name>
    <name type="synonym">Nephila clavata</name>
    <dbReference type="NCBI Taxonomy" id="2740835"/>
    <lineage>
        <taxon>Eukaryota</taxon>
        <taxon>Metazoa</taxon>
        <taxon>Ecdysozoa</taxon>
        <taxon>Arthropoda</taxon>
        <taxon>Chelicerata</taxon>
        <taxon>Arachnida</taxon>
        <taxon>Araneae</taxon>
        <taxon>Araneomorphae</taxon>
        <taxon>Entelegynae</taxon>
        <taxon>Araneoidea</taxon>
        <taxon>Nephilidae</taxon>
        <taxon>Trichonephila</taxon>
    </lineage>
</organism>
<dbReference type="SUPFAM" id="SSF81296">
    <property type="entry name" value="E set domains"/>
    <property type="match status" value="1"/>
</dbReference>
<dbReference type="EMBL" id="BMAO01005818">
    <property type="protein sequence ID" value="GFR04143.1"/>
    <property type="molecule type" value="Genomic_DNA"/>
</dbReference>
<name>A0A8X6GHT1_TRICU</name>
<dbReference type="Proteomes" id="UP000887116">
    <property type="component" value="Unassembled WGS sequence"/>
</dbReference>
<dbReference type="AlphaFoldDB" id="A0A8X6GHT1"/>
<sequence>MLLLINASFRYVDSGSIKQESLSEENIKVTVIQNTEVTMVNGHYHKAVASIDSKEGCPIIPGATLTKVFYLLPSAENNKNKRGIALDGMLKEGDTNLASSTLNTSDALGIVISYMVRVRLYMGAIGGELVADVPFKLTSPTPEKQKEVSNMQKRVKKQLSREMSADLVFEDFARRRQFSEDNE</sequence>
<dbReference type="InterPro" id="IPR014752">
    <property type="entry name" value="Arrestin-like_C"/>
</dbReference>
<protein>
    <submittedName>
        <fullName evidence="3">Arrestin, lateral eye</fullName>
    </submittedName>
</protein>
<dbReference type="GO" id="GO:0001664">
    <property type="term" value="F:G protein-coupled receptor binding"/>
    <property type="evidence" value="ECO:0007669"/>
    <property type="project" value="TreeGrafter"/>
</dbReference>
<dbReference type="PANTHER" id="PTHR11792">
    <property type="entry name" value="ARRESTIN"/>
    <property type="match status" value="1"/>
</dbReference>
<evidence type="ECO:0000256" key="1">
    <source>
        <dbReference type="ARBA" id="ARBA00005298"/>
    </source>
</evidence>
<keyword evidence="4" id="KW-1185">Reference proteome</keyword>
<evidence type="ECO:0000313" key="3">
    <source>
        <dbReference type="EMBL" id="GFR04143.1"/>
    </source>
</evidence>
<dbReference type="InterPro" id="IPR014756">
    <property type="entry name" value="Ig_E-set"/>
</dbReference>
<dbReference type="OrthoDB" id="6416760at2759"/>